<accession>A0A6A6JPG2</accession>
<organism evidence="3 4">
    <name type="scientific">Westerdykella ornata</name>
    <dbReference type="NCBI Taxonomy" id="318751"/>
    <lineage>
        <taxon>Eukaryota</taxon>
        <taxon>Fungi</taxon>
        <taxon>Dikarya</taxon>
        <taxon>Ascomycota</taxon>
        <taxon>Pezizomycotina</taxon>
        <taxon>Dothideomycetes</taxon>
        <taxon>Pleosporomycetidae</taxon>
        <taxon>Pleosporales</taxon>
        <taxon>Sporormiaceae</taxon>
        <taxon>Westerdykella</taxon>
    </lineage>
</organism>
<evidence type="ECO:0000256" key="1">
    <source>
        <dbReference type="SAM" id="MobiDB-lite"/>
    </source>
</evidence>
<evidence type="ECO:0000313" key="3">
    <source>
        <dbReference type="EMBL" id="KAF2278033.1"/>
    </source>
</evidence>
<reference evidence="3" key="1">
    <citation type="journal article" date="2020" name="Stud. Mycol.">
        <title>101 Dothideomycetes genomes: a test case for predicting lifestyles and emergence of pathogens.</title>
        <authorList>
            <person name="Haridas S."/>
            <person name="Albert R."/>
            <person name="Binder M."/>
            <person name="Bloem J."/>
            <person name="Labutti K."/>
            <person name="Salamov A."/>
            <person name="Andreopoulos B."/>
            <person name="Baker S."/>
            <person name="Barry K."/>
            <person name="Bills G."/>
            <person name="Bluhm B."/>
            <person name="Cannon C."/>
            <person name="Castanera R."/>
            <person name="Culley D."/>
            <person name="Daum C."/>
            <person name="Ezra D."/>
            <person name="Gonzalez J."/>
            <person name="Henrissat B."/>
            <person name="Kuo A."/>
            <person name="Liang C."/>
            <person name="Lipzen A."/>
            <person name="Lutzoni F."/>
            <person name="Magnuson J."/>
            <person name="Mondo S."/>
            <person name="Nolan M."/>
            <person name="Ohm R."/>
            <person name="Pangilinan J."/>
            <person name="Park H.-J."/>
            <person name="Ramirez L."/>
            <person name="Alfaro M."/>
            <person name="Sun H."/>
            <person name="Tritt A."/>
            <person name="Yoshinaga Y."/>
            <person name="Zwiers L.-H."/>
            <person name="Turgeon B."/>
            <person name="Goodwin S."/>
            <person name="Spatafora J."/>
            <person name="Crous P."/>
            <person name="Grigoriev I."/>
        </authorList>
    </citation>
    <scope>NUCLEOTIDE SEQUENCE</scope>
    <source>
        <strain evidence="3">CBS 379.55</strain>
    </source>
</reference>
<evidence type="ECO:0000313" key="4">
    <source>
        <dbReference type="Proteomes" id="UP000800097"/>
    </source>
</evidence>
<dbReference type="EMBL" id="ML986489">
    <property type="protein sequence ID" value="KAF2278033.1"/>
    <property type="molecule type" value="Genomic_DNA"/>
</dbReference>
<keyword evidence="2" id="KW-0732">Signal</keyword>
<protein>
    <submittedName>
        <fullName evidence="3">Uncharacterized protein</fullName>
    </submittedName>
</protein>
<feature type="chain" id="PRO_5025567558" evidence="2">
    <location>
        <begin position="26"/>
        <end position="110"/>
    </location>
</feature>
<name>A0A6A6JPG2_WESOR</name>
<feature type="region of interest" description="Disordered" evidence="1">
    <location>
        <begin position="72"/>
        <end position="98"/>
    </location>
</feature>
<sequence>MIRSSITIAFVALLALAAAAPGTYSISCSLGLESNSQRLVQPRSEMEITTSPECEKIRSKLKPLTLVARPLTRSTARRSERVKNVSGPTPGSDQHEPLDDDLIFALGCVF</sequence>
<dbReference type="Proteomes" id="UP000800097">
    <property type="component" value="Unassembled WGS sequence"/>
</dbReference>
<gene>
    <name evidence="3" type="ORF">EI97DRAFT_281855</name>
</gene>
<dbReference type="GeneID" id="54547542"/>
<feature type="signal peptide" evidence="2">
    <location>
        <begin position="1"/>
        <end position="25"/>
    </location>
</feature>
<proteinExistence type="predicted"/>
<dbReference type="AlphaFoldDB" id="A0A6A6JPG2"/>
<dbReference type="RefSeq" id="XP_033655572.1">
    <property type="nucleotide sequence ID" value="XM_033794367.1"/>
</dbReference>
<evidence type="ECO:0000256" key="2">
    <source>
        <dbReference type="SAM" id="SignalP"/>
    </source>
</evidence>
<keyword evidence="4" id="KW-1185">Reference proteome</keyword>